<dbReference type="InterPro" id="IPR027267">
    <property type="entry name" value="AH/BAR_dom_sf"/>
</dbReference>
<feature type="coiled-coil region" evidence="14">
    <location>
        <begin position="309"/>
        <end position="336"/>
    </location>
</feature>
<feature type="active site" description="Proton acceptor" evidence="10">
    <location>
        <position position="634"/>
    </location>
</feature>
<evidence type="ECO:0000256" key="11">
    <source>
        <dbReference type="PIRSR" id="PIRSR000632-2"/>
    </source>
</evidence>
<evidence type="ECO:0000313" key="17">
    <source>
        <dbReference type="EMBL" id="KAK2717225.1"/>
    </source>
</evidence>
<gene>
    <name evidence="17" type="ORF">QYM36_007368</name>
</gene>
<keyword evidence="5 9" id="KW-0067">ATP-binding</keyword>
<keyword evidence="7 9" id="KW-0829">Tyrosine-protein kinase</keyword>
<dbReference type="AlphaFoldDB" id="A0AA88LD80"/>
<evidence type="ECO:0000313" key="18">
    <source>
        <dbReference type="Proteomes" id="UP001187531"/>
    </source>
</evidence>
<evidence type="ECO:0000256" key="13">
    <source>
        <dbReference type="PROSITE-ProRule" id="PRU10141"/>
    </source>
</evidence>
<keyword evidence="12" id="KW-0727">SH2 domain</keyword>
<keyword evidence="18" id="KW-1185">Reference proteome</keyword>
<dbReference type="FunFam" id="3.30.200.20:FF:000089">
    <property type="entry name" value="Tyrosine-protein kinase"/>
    <property type="match status" value="1"/>
</dbReference>
<protein>
    <recommendedName>
        <fullName evidence="9">Tyrosine-protein kinase</fullName>
        <ecNumber evidence="9">2.7.10.2</ecNumber>
    </recommendedName>
</protein>
<evidence type="ECO:0000256" key="5">
    <source>
        <dbReference type="ARBA" id="ARBA00022840"/>
    </source>
</evidence>
<evidence type="ECO:0000256" key="10">
    <source>
        <dbReference type="PIRSR" id="PIRSR000632-1"/>
    </source>
</evidence>
<dbReference type="InterPro" id="IPR001245">
    <property type="entry name" value="Ser-Thr/Tyr_kinase_cat_dom"/>
</dbReference>
<evidence type="ECO:0000256" key="3">
    <source>
        <dbReference type="ARBA" id="ARBA00022741"/>
    </source>
</evidence>
<dbReference type="SUPFAM" id="SSF56112">
    <property type="entry name" value="Protein kinase-like (PK-like)"/>
    <property type="match status" value="1"/>
</dbReference>
<evidence type="ECO:0000259" key="15">
    <source>
        <dbReference type="PROSITE" id="PS50001"/>
    </source>
</evidence>
<feature type="coiled-coil region" evidence="14">
    <location>
        <begin position="109"/>
        <end position="198"/>
    </location>
</feature>
<dbReference type="EMBL" id="JAVRJZ010000011">
    <property type="protein sequence ID" value="KAK2717225.1"/>
    <property type="molecule type" value="Genomic_DNA"/>
</dbReference>
<feature type="domain" description="Protein kinase" evidence="16">
    <location>
        <begin position="512"/>
        <end position="770"/>
    </location>
</feature>
<dbReference type="PANTHER" id="PTHR24418">
    <property type="entry name" value="TYROSINE-PROTEIN KINASE"/>
    <property type="match status" value="1"/>
</dbReference>
<dbReference type="Gene3D" id="1.20.1270.60">
    <property type="entry name" value="Arfaptin homology (AH) domain/BAR domain"/>
    <property type="match status" value="1"/>
</dbReference>
<dbReference type="GO" id="GO:0004715">
    <property type="term" value="F:non-membrane spanning protein tyrosine kinase activity"/>
    <property type="evidence" value="ECO:0007669"/>
    <property type="project" value="UniProtKB-EC"/>
</dbReference>
<dbReference type="Proteomes" id="UP001187531">
    <property type="component" value="Unassembled WGS sequence"/>
</dbReference>
<dbReference type="FunFam" id="3.30.505.10:FF:000051">
    <property type="entry name" value="Tyrosine-protein kinase"/>
    <property type="match status" value="1"/>
</dbReference>
<dbReference type="FunFam" id="1.10.510.10:FF:000212">
    <property type="entry name" value="Tyrosine-protein kinase"/>
    <property type="match status" value="1"/>
</dbReference>
<dbReference type="SMART" id="SM00252">
    <property type="entry name" value="SH2"/>
    <property type="match status" value="1"/>
</dbReference>
<dbReference type="InterPro" id="IPR036860">
    <property type="entry name" value="SH2_dom_sf"/>
</dbReference>
<reference evidence="17" key="1">
    <citation type="submission" date="2023-07" db="EMBL/GenBank/DDBJ databases">
        <title>Chromosome-level genome assembly of Artemia franciscana.</title>
        <authorList>
            <person name="Jo E."/>
        </authorList>
    </citation>
    <scope>NUCLEOTIDE SEQUENCE</scope>
    <source>
        <tissue evidence="17">Whole body</tissue>
    </source>
</reference>
<dbReference type="SUPFAM" id="SSF103657">
    <property type="entry name" value="BAR/IMD domain-like"/>
    <property type="match status" value="1"/>
</dbReference>
<dbReference type="PROSITE" id="PS50001">
    <property type="entry name" value="SH2"/>
    <property type="match status" value="1"/>
</dbReference>
<dbReference type="InterPro" id="IPR020635">
    <property type="entry name" value="Tyr_kinase_cat_dom"/>
</dbReference>
<dbReference type="EC" id="2.7.10.2" evidence="9"/>
<sequence length="773" mass="88190">MASILRTTNDSPSPRDSSVANGVFFMQNGCGSVGDYDLKVLESVKKFVETRSKNEKELVTTLTSIVKNNLNRLSKNGDSTNKVRTFIDDAESLIAIVRNSFELIESTILDKINQLIVSVRDNKKAINDECNRIMSHSYLLQSALQKVKNEYLKAVENYNQNHAKYQEVLSKGKGSKRIDDARDKLQKAAKKLHIIHNDYVLLVCEGNAFKECVIALADSKFLDILQPTGEELLNQWRQIVRDLGYNLESKSKELSFRNSMSNLFESQSLWDLKRNEILKSLDFSFDSSVFENLDLSFPSDKLIMNDLTAQLLKNKMEEAINKVSSIRSQLKEKEDSLSLYKGDESNLTMKSRKVVDSLRREIGELMCTEKMCQSQVELITTCLAEFECREAPVVPQISPPVKTLQEEEWFHGVLPREEVVRLLCNDGDFLVRETMRNEERQIVLSVSWGGHKHFIVQTTSEGLFRFEGPAFPTIQELIIHQYQSGNPVTTKSGAILKRPVYRERWELNNDDVELLEKIGKGNFGDVFKARLKSSNRDVAVKTCRVTLPDEQKKKFLQEGRILKEYDHPNIVKFIGICVQKQPIMIVMELVSGGSLLNFLRLRASELTVPLLVGMCRDTAAGMEYLENKNCIHRDLAARNCLIDLNKSVKISDFGMSREEKEYIVSDGMKQIPIKWTAPEALNYGKYTSQCDVWSYGVLCWEIFSKGGVPYSGLSNAKARELIDAGYRMPPPEATPHEIHRLMEKCWCYEAEGRPHFNEILTIVTSIYEKLTKD</sequence>
<keyword evidence="1" id="KW-0597">Phosphoprotein</keyword>
<dbReference type="InterPro" id="IPR035849">
    <property type="entry name" value="Fes/Fps/Fer_SH2"/>
</dbReference>
<comment type="catalytic activity">
    <reaction evidence="8 9">
        <text>L-tyrosyl-[protein] + ATP = O-phospho-L-tyrosyl-[protein] + ADP + H(+)</text>
        <dbReference type="Rhea" id="RHEA:10596"/>
        <dbReference type="Rhea" id="RHEA-COMP:10136"/>
        <dbReference type="Rhea" id="RHEA-COMP:20101"/>
        <dbReference type="ChEBI" id="CHEBI:15378"/>
        <dbReference type="ChEBI" id="CHEBI:30616"/>
        <dbReference type="ChEBI" id="CHEBI:46858"/>
        <dbReference type="ChEBI" id="CHEBI:61978"/>
        <dbReference type="ChEBI" id="CHEBI:456216"/>
        <dbReference type="EC" id="2.7.10.2"/>
    </reaction>
</comment>
<dbReference type="PROSITE" id="PS00109">
    <property type="entry name" value="PROTEIN_KINASE_TYR"/>
    <property type="match status" value="1"/>
</dbReference>
<dbReference type="GO" id="GO:0005524">
    <property type="term" value="F:ATP binding"/>
    <property type="evidence" value="ECO:0007669"/>
    <property type="project" value="UniProtKB-UniRule"/>
</dbReference>
<dbReference type="PROSITE" id="PS00107">
    <property type="entry name" value="PROTEIN_KINASE_ATP"/>
    <property type="match status" value="1"/>
</dbReference>
<keyword evidence="4 9" id="KW-0418">Kinase</keyword>
<dbReference type="InterPro" id="IPR000980">
    <property type="entry name" value="SH2"/>
</dbReference>
<feature type="domain" description="SH2" evidence="15">
    <location>
        <begin position="409"/>
        <end position="500"/>
    </location>
</feature>
<keyword evidence="6 14" id="KW-0175">Coiled coil</keyword>
<name>A0AA88LD80_ARTSF</name>
<dbReference type="InterPro" id="IPR011009">
    <property type="entry name" value="Kinase-like_dom_sf"/>
</dbReference>
<evidence type="ECO:0000259" key="16">
    <source>
        <dbReference type="PROSITE" id="PS50011"/>
    </source>
</evidence>
<dbReference type="Gene3D" id="3.30.200.20">
    <property type="entry name" value="Phosphorylase Kinase, domain 1"/>
    <property type="match status" value="1"/>
</dbReference>
<dbReference type="PROSITE" id="PS50011">
    <property type="entry name" value="PROTEIN_KINASE_DOM"/>
    <property type="match status" value="1"/>
</dbReference>
<dbReference type="Gene3D" id="1.10.510.10">
    <property type="entry name" value="Transferase(Phosphotransferase) domain 1"/>
    <property type="match status" value="1"/>
</dbReference>
<dbReference type="Pfam" id="PF00017">
    <property type="entry name" value="SH2"/>
    <property type="match status" value="1"/>
</dbReference>
<feature type="binding site" evidence="11">
    <location>
        <begin position="518"/>
        <end position="526"/>
    </location>
    <ligand>
        <name>ATP</name>
        <dbReference type="ChEBI" id="CHEBI:30616"/>
    </ligand>
</feature>
<dbReference type="InterPro" id="IPR017441">
    <property type="entry name" value="Protein_kinase_ATP_BS"/>
</dbReference>
<proteinExistence type="inferred from homology"/>
<dbReference type="InterPro" id="IPR000719">
    <property type="entry name" value="Prot_kinase_dom"/>
</dbReference>
<accession>A0AA88LD80</accession>
<organism evidence="17 18">
    <name type="scientific">Artemia franciscana</name>
    <name type="common">Brine shrimp</name>
    <name type="synonym">Artemia sanfranciscana</name>
    <dbReference type="NCBI Taxonomy" id="6661"/>
    <lineage>
        <taxon>Eukaryota</taxon>
        <taxon>Metazoa</taxon>
        <taxon>Ecdysozoa</taxon>
        <taxon>Arthropoda</taxon>
        <taxon>Crustacea</taxon>
        <taxon>Branchiopoda</taxon>
        <taxon>Anostraca</taxon>
        <taxon>Artemiidae</taxon>
        <taxon>Artemia</taxon>
    </lineage>
</organism>
<dbReference type="InterPro" id="IPR050198">
    <property type="entry name" value="Non-receptor_tyrosine_kinases"/>
</dbReference>
<evidence type="ECO:0000256" key="6">
    <source>
        <dbReference type="ARBA" id="ARBA00023054"/>
    </source>
</evidence>
<comment type="caution">
    <text evidence="17">The sequence shown here is derived from an EMBL/GenBank/DDBJ whole genome shotgun (WGS) entry which is preliminary data.</text>
</comment>
<evidence type="ECO:0000256" key="9">
    <source>
        <dbReference type="PIRNR" id="PIRNR000632"/>
    </source>
</evidence>
<dbReference type="SUPFAM" id="SSF55550">
    <property type="entry name" value="SH2 domain"/>
    <property type="match status" value="1"/>
</dbReference>
<evidence type="ECO:0000256" key="8">
    <source>
        <dbReference type="ARBA" id="ARBA00051245"/>
    </source>
</evidence>
<dbReference type="PRINTS" id="PR00109">
    <property type="entry name" value="TYRKINASE"/>
</dbReference>
<keyword evidence="2 9" id="KW-0808">Transferase</keyword>
<dbReference type="InterPro" id="IPR008266">
    <property type="entry name" value="Tyr_kinase_AS"/>
</dbReference>
<comment type="similarity">
    <text evidence="9">Belongs to the protein kinase superfamily. Tyr protein kinase family. Fes/fps subfamily.</text>
</comment>
<evidence type="ECO:0000256" key="4">
    <source>
        <dbReference type="ARBA" id="ARBA00022777"/>
    </source>
</evidence>
<keyword evidence="3 9" id="KW-0547">Nucleotide-binding</keyword>
<dbReference type="InterPro" id="IPR016250">
    <property type="entry name" value="Tyr-prot_kinase_Fes/Fps"/>
</dbReference>
<feature type="binding site" evidence="11 13">
    <location>
        <position position="541"/>
    </location>
    <ligand>
        <name>ATP</name>
        <dbReference type="ChEBI" id="CHEBI:30616"/>
    </ligand>
</feature>
<evidence type="ECO:0000256" key="14">
    <source>
        <dbReference type="SAM" id="Coils"/>
    </source>
</evidence>
<evidence type="ECO:0000256" key="2">
    <source>
        <dbReference type="ARBA" id="ARBA00022679"/>
    </source>
</evidence>
<evidence type="ECO:0000256" key="7">
    <source>
        <dbReference type="ARBA" id="ARBA00023137"/>
    </source>
</evidence>
<dbReference type="PIRSF" id="PIRSF000632">
    <property type="entry name" value="TyrPK_fps"/>
    <property type="match status" value="1"/>
</dbReference>
<dbReference type="CDD" id="cd10361">
    <property type="entry name" value="SH2_Fps_family"/>
    <property type="match status" value="1"/>
</dbReference>
<dbReference type="GO" id="GO:0002009">
    <property type="term" value="P:morphogenesis of an epithelium"/>
    <property type="evidence" value="ECO:0007669"/>
    <property type="project" value="UniProtKB-ARBA"/>
</dbReference>
<dbReference type="SMART" id="SM00219">
    <property type="entry name" value="TyrKc"/>
    <property type="match status" value="1"/>
</dbReference>
<evidence type="ECO:0000256" key="12">
    <source>
        <dbReference type="PROSITE-ProRule" id="PRU00191"/>
    </source>
</evidence>
<dbReference type="Pfam" id="PF07714">
    <property type="entry name" value="PK_Tyr_Ser-Thr"/>
    <property type="match status" value="1"/>
</dbReference>
<evidence type="ECO:0000256" key="1">
    <source>
        <dbReference type="ARBA" id="ARBA00022553"/>
    </source>
</evidence>
<dbReference type="Gene3D" id="3.30.505.10">
    <property type="entry name" value="SH2 domain"/>
    <property type="match status" value="1"/>
</dbReference>